<comment type="caution">
    <text evidence="24">The sequence shown here is derived from an EMBL/GenBank/DDBJ whole genome shotgun (WGS) entry which is preliminary data.</text>
</comment>
<evidence type="ECO:0000259" key="23">
    <source>
        <dbReference type="PROSITE" id="PS50873"/>
    </source>
</evidence>
<keyword evidence="13 20" id="KW-1015">Disulfide bond</keyword>
<dbReference type="InterPro" id="IPR010255">
    <property type="entry name" value="Haem_peroxidase_sf"/>
</dbReference>
<dbReference type="PRINTS" id="PR00458">
    <property type="entry name" value="PEROXIDASE"/>
</dbReference>
<dbReference type="Pfam" id="PF00141">
    <property type="entry name" value="peroxidase"/>
    <property type="match status" value="1"/>
</dbReference>
<feature type="binding site" evidence="18">
    <location>
        <position position="76"/>
    </location>
    <ligand>
        <name>Ca(2+)</name>
        <dbReference type="ChEBI" id="CHEBI:29108"/>
        <label>1</label>
    </ligand>
</feature>
<dbReference type="PANTHER" id="PTHR31388">
    <property type="entry name" value="PEROXIDASE 72-RELATED"/>
    <property type="match status" value="1"/>
</dbReference>
<dbReference type="InterPro" id="IPR002016">
    <property type="entry name" value="Haem_peroxidase"/>
</dbReference>
<gene>
    <name evidence="24" type="ORF">VNO78_31676</name>
</gene>
<accession>A0AAN9RYI6</accession>
<dbReference type="GO" id="GO:0046872">
    <property type="term" value="F:metal ion binding"/>
    <property type="evidence" value="ECO:0007669"/>
    <property type="project" value="UniProtKB-KW"/>
</dbReference>
<comment type="function">
    <text evidence="3">Removal of H(2)O(2), oxidation of toxic reductants, biosynthesis and degradation of lignin, suberization, auxin catabolism, response to environmental stresses such as wounding, pathogen attack and oxidative stress. These functions might be dependent on each isozyme/isoform in each plant tissue.</text>
</comment>
<dbReference type="InterPro" id="IPR019794">
    <property type="entry name" value="Peroxidases_AS"/>
</dbReference>
<dbReference type="PROSITE" id="PS00436">
    <property type="entry name" value="PEROXIDASE_2"/>
    <property type="match status" value="1"/>
</dbReference>
<evidence type="ECO:0000256" key="7">
    <source>
        <dbReference type="ARBA" id="ARBA00022617"/>
    </source>
</evidence>
<dbReference type="GO" id="GO:0140825">
    <property type="term" value="F:lactoperoxidase activity"/>
    <property type="evidence" value="ECO:0007669"/>
    <property type="project" value="UniProtKB-EC"/>
</dbReference>
<evidence type="ECO:0000256" key="11">
    <source>
        <dbReference type="ARBA" id="ARBA00023002"/>
    </source>
</evidence>
<comment type="cofactor">
    <cofactor evidence="18">
        <name>Ca(2+)</name>
        <dbReference type="ChEBI" id="CHEBI:29108"/>
    </cofactor>
    <text evidence="18">Binds 2 calcium ions per subunit.</text>
</comment>
<evidence type="ECO:0000256" key="19">
    <source>
        <dbReference type="PIRSR" id="PIRSR600823-4"/>
    </source>
</evidence>
<evidence type="ECO:0000256" key="14">
    <source>
        <dbReference type="ARBA" id="ARBA00023180"/>
    </source>
</evidence>
<keyword evidence="14" id="KW-0325">Glycoprotein</keyword>
<feature type="binding site" evidence="18">
    <location>
        <position position="92"/>
    </location>
    <ligand>
        <name>Ca(2+)</name>
        <dbReference type="ChEBI" id="CHEBI:29108"/>
        <label>1</label>
    </ligand>
</feature>
<keyword evidence="25" id="KW-1185">Reference proteome</keyword>
<evidence type="ECO:0000256" key="13">
    <source>
        <dbReference type="ARBA" id="ARBA00023157"/>
    </source>
</evidence>
<dbReference type="AlphaFoldDB" id="A0AAN9RYI6"/>
<evidence type="ECO:0000256" key="17">
    <source>
        <dbReference type="PIRSR" id="PIRSR600823-2"/>
    </source>
</evidence>
<keyword evidence="15" id="KW-0376">Hydrogen peroxide</keyword>
<dbReference type="Gene3D" id="1.10.520.10">
    <property type="match status" value="1"/>
</dbReference>
<evidence type="ECO:0000256" key="4">
    <source>
        <dbReference type="ARBA" id="ARBA00012313"/>
    </source>
</evidence>
<feature type="binding site" evidence="18">
    <location>
        <position position="80"/>
    </location>
    <ligand>
        <name>Ca(2+)</name>
        <dbReference type="ChEBI" id="CHEBI:29108"/>
        <label>1</label>
    </ligand>
</feature>
<comment type="similarity">
    <text evidence="21">Belongs to the peroxidase family.</text>
</comment>
<evidence type="ECO:0000256" key="3">
    <source>
        <dbReference type="ARBA" id="ARBA00002322"/>
    </source>
</evidence>
<evidence type="ECO:0000256" key="12">
    <source>
        <dbReference type="ARBA" id="ARBA00023004"/>
    </source>
</evidence>
<evidence type="ECO:0000256" key="9">
    <source>
        <dbReference type="ARBA" id="ARBA00022729"/>
    </source>
</evidence>
<keyword evidence="6" id="KW-0575">Peroxidase</keyword>
<evidence type="ECO:0000256" key="8">
    <source>
        <dbReference type="ARBA" id="ARBA00022723"/>
    </source>
</evidence>
<feature type="binding site" evidence="18">
    <location>
        <position position="74"/>
    </location>
    <ligand>
        <name>Ca(2+)</name>
        <dbReference type="ChEBI" id="CHEBI:29108"/>
        <label>1</label>
    </ligand>
</feature>
<evidence type="ECO:0000256" key="10">
    <source>
        <dbReference type="ARBA" id="ARBA00022837"/>
    </source>
</evidence>
<keyword evidence="11" id="KW-0560">Oxidoreductase</keyword>
<evidence type="ECO:0000256" key="21">
    <source>
        <dbReference type="RuleBase" id="RU004241"/>
    </source>
</evidence>
<keyword evidence="8 18" id="KW-0479">Metal-binding</keyword>
<evidence type="ECO:0000313" key="25">
    <source>
        <dbReference type="Proteomes" id="UP001386955"/>
    </source>
</evidence>
<feature type="site" description="Transition state stabilizer" evidence="19">
    <location>
        <position position="66"/>
    </location>
</feature>
<feature type="binding site" evidence="18">
    <location>
        <position position="71"/>
    </location>
    <ligand>
        <name>Ca(2+)</name>
        <dbReference type="ChEBI" id="CHEBI:29108"/>
        <label>1</label>
    </ligand>
</feature>
<dbReference type="Proteomes" id="UP001386955">
    <property type="component" value="Unassembled WGS sequence"/>
</dbReference>
<dbReference type="GO" id="GO:0020037">
    <property type="term" value="F:heme binding"/>
    <property type="evidence" value="ECO:0007669"/>
    <property type="project" value="InterPro"/>
</dbReference>
<keyword evidence="7" id="KW-0349">Heme</keyword>
<feature type="disulfide bond" evidence="20">
    <location>
        <begin position="39"/>
        <end position="119"/>
    </location>
</feature>
<keyword evidence="10 18" id="KW-0106">Calcium</keyword>
<dbReference type="PRINTS" id="PR00461">
    <property type="entry name" value="PLPEROXIDASE"/>
</dbReference>
<evidence type="ECO:0000256" key="22">
    <source>
        <dbReference type="SAM" id="SignalP"/>
    </source>
</evidence>
<reference evidence="24 25" key="1">
    <citation type="submission" date="2024-01" db="EMBL/GenBank/DDBJ databases">
        <title>The genomes of 5 underutilized Papilionoideae crops provide insights into root nodulation and disease resistanc.</title>
        <authorList>
            <person name="Jiang F."/>
        </authorList>
    </citation>
    <scope>NUCLEOTIDE SEQUENCE [LARGE SCALE GENOMIC DNA]</scope>
    <source>
        <strain evidence="24">DUOXIRENSHENG_FW03</strain>
        <tissue evidence="24">Leaves</tissue>
    </source>
</reference>
<keyword evidence="9 22" id="KW-0732">Signal</keyword>
<protein>
    <recommendedName>
        <fullName evidence="4">peroxidase</fullName>
        <ecNumber evidence="4">1.11.1.7</ecNumber>
    </recommendedName>
</protein>
<evidence type="ECO:0000256" key="1">
    <source>
        <dbReference type="ARBA" id="ARBA00000189"/>
    </source>
</evidence>
<dbReference type="SUPFAM" id="SSF48113">
    <property type="entry name" value="Heme-dependent peroxidases"/>
    <property type="match status" value="1"/>
</dbReference>
<dbReference type="EMBL" id="JAYMYS010000008">
    <property type="protein sequence ID" value="KAK7385804.1"/>
    <property type="molecule type" value="Genomic_DNA"/>
</dbReference>
<feature type="signal peptide" evidence="22">
    <location>
        <begin position="1"/>
        <end position="27"/>
    </location>
</feature>
<sequence length="187" mass="19820">MCICIVRGDYCLLLVVVVGASASMGSGAELCSDFYSCSCPNLLAIVKEGVADALQKEPRMGASLLRLHFHDCFVNGCDASILLDDTSEFTVEQTAASNKQSVRGFNVINDIKHCVEEECPGVVSCADILALAAPDSVLYLGGPSWEVGLGRRDSTTATINDANSSIPAPYLLSSTILLTKASPLQIW</sequence>
<dbReference type="InterPro" id="IPR000823">
    <property type="entry name" value="Peroxidase_pln"/>
</dbReference>
<proteinExistence type="inferred from homology"/>
<feature type="chain" id="PRO_5043045878" description="peroxidase" evidence="22">
    <location>
        <begin position="28"/>
        <end position="187"/>
    </location>
</feature>
<organism evidence="24 25">
    <name type="scientific">Psophocarpus tetragonolobus</name>
    <name type="common">Winged bean</name>
    <name type="synonym">Dolichos tetragonolobus</name>
    <dbReference type="NCBI Taxonomy" id="3891"/>
    <lineage>
        <taxon>Eukaryota</taxon>
        <taxon>Viridiplantae</taxon>
        <taxon>Streptophyta</taxon>
        <taxon>Embryophyta</taxon>
        <taxon>Tracheophyta</taxon>
        <taxon>Spermatophyta</taxon>
        <taxon>Magnoliopsida</taxon>
        <taxon>eudicotyledons</taxon>
        <taxon>Gunneridae</taxon>
        <taxon>Pentapetalae</taxon>
        <taxon>rosids</taxon>
        <taxon>fabids</taxon>
        <taxon>Fabales</taxon>
        <taxon>Fabaceae</taxon>
        <taxon>Papilionoideae</taxon>
        <taxon>50 kb inversion clade</taxon>
        <taxon>NPAAA clade</taxon>
        <taxon>indigoferoid/millettioid clade</taxon>
        <taxon>Phaseoleae</taxon>
        <taxon>Psophocarpus</taxon>
    </lineage>
</organism>
<evidence type="ECO:0000256" key="2">
    <source>
        <dbReference type="ARBA" id="ARBA00001970"/>
    </source>
</evidence>
<evidence type="ECO:0000256" key="6">
    <source>
        <dbReference type="ARBA" id="ARBA00022559"/>
    </source>
</evidence>
<feature type="binding site" evidence="18">
    <location>
        <position position="78"/>
    </location>
    <ligand>
        <name>Ca(2+)</name>
        <dbReference type="ChEBI" id="CHEBI:29108"/>
        <label>1</label>
    </ligand>
</feature>
<keyword evidence="12" id="KW-0408">Iron</keyword>
<comment type="cofactor">
    <cofactor evidence="2">
        <name>heme b</name>
        <dbReference type="ChEBI" id="CHEBI:60344"/>
    </cofactor>
</comment>
<feature type="binding site" evidence="17">
    <location>
        <position position="167"/>
    </location>
    <ligand>
        <name>substrate</name>
    </ligand>
</feature>
<dbReference type="PROSITE" id="PS50873">
    <property type="entry name" value="PEROXIDASE_4"/>
    <property type="match status" value="1"/>
</dbReference>
<comment type="catalytic activity">
    <reaction evidence="1">
        <text>2 a phenolic donor + H2O2 = 2 a phenolic radical donor + 2 H2O</text>
        <dbReference type="Rhea" id="RHEA:56136"/>
        <dbReference type="ChEBI" id="CHEBI:15377"/>
        <dbReference type="ChEBI" id="CHEBI:16240"/>
        <dbReference type="ChEBI" id="CHEBI:139520"/>
        <dbReference type="ChEBI" id="CHEBI:139521"/>
        <dbReference type="EC" id="1.11.1.7"/>
    </reaction>
</comment>
<dbReference type="FunFam" id="1.10.520.10:FF:000001">
    <property type="entry name" value="Peroxidase"/>
    <property type="match status" value="1"/>
</dbReference>
<dbReference type="PANTHER" id="PTHR31388:SF264">
    <property type="entry name" value="PEROXIDASE 59"/>
    <property type="match status" value="1"/>
</dbReference>
<feature type="disulfide bond" evidence="20">
    <location>
        <begin position="72"/>
        <end position="77"/>
    </location>
</feature>
<name>A0AAN9RYI6_PSOTE</name>
<feature type="active site" description="Proton acceptor" evidence="16">
    <location>
        <position position="70"/>
    </location>
</feature>
<evidence type="ECO:0000313" key="24">
    <source>
        <dbReference type="EMBL" id="KAK7385804.1"/>
    </source>
</evidence>
<evidence type="ECO:0000256" key="5">
    <source>
        <dbReference type="ARBA" id="ARBA00022525"/>
    </source>
</evidence>
<feature type="domain" description="Plant heme peroxidase family profile" evidence="23">
    <location>
        <begin position="29"/>
        <end position="169"/>
    </location>
</feature>
<evidence type="ECO:0000256" key="15">
    <source>
        <dbReference type="ARBA" id="ARBA00023324"/>
    </source>
</evidence>
<evidence type="ECO:0000256" key="18">
    <source>
        <dbReference type="PIRSR" id="PIRSR600823-3"/>
    </source>
</evidence>
<dbReference type="GO" id="GO:0006979">
    <property type="term" value="P:response to oxidative stress"/>
    <property type="evidence" value="ECO:0007669"/>
    <property type="project" value="InterPro"/>
</dbReference>
<dbReference type="GO" id="GO:0042744">
    <property type="term" value="P:hydrogen peroxide catabolic process"/>
    <property type="evidence" value="ECO:0007669"/>
    <property type="project" value="UniProtKB-KW"/>
</dbReference>
<keyword evidence="5" id="KW-0964">Secreted</keyword>
<dbReference type="EC" id="1.11.1.7" evidence="4"/>
<evidence type="ECO:0000256" key="16">
    <source>
        <dbReference type="PIRSR" id="PIRSR600823-1"/>
    </source>
</evidence>
<evidence type="ECO:0000256" key="20">
    <source>
        <dbReference type="PIRSR" id="PIRSR600823-5"/>
    </source>
</evidence>